<keyword evidence="1" id="KW-0472">Membrane</keyword>
<dbReference type="EMBL" id="CP108188">
    <property type="protein sequence ID" value="WTR70534.1"/>
    <property type="molecule type" value="Genomic_DNA"/>
</dbReference>
<evidence type="ECO:0000313" key="2">
    <source>
        <dbReference type="EMBL" id="WTR70534.1"/>
    </source>
</evidence>
<feature type="transmembrane region" description="Helical" evidence="1">
    <location>
        <begin position="50"/>
        <end position="81"/>
    </location>
</feature>
<gene>
    <name evidence="2" type="ORF">OG814_15245</name>
</gene>
<keyword evidence="1" id="KW-0812">Transmembrane</keyword>
<proteinExistence type="predicted"/>
<keyword evidence="1" id="KW-1133">Transmembrane helix</keyword>
<organism evidence="2 3">
    <name type="scientific">Streptomyces zaomyceticus</name>
    <dbReference type="NCBI Taxonomy" id="68286"/>
    <lineage>
        <taxon>Bacteria</taxon>
        <taxon>Bacillati</taxon>
        <taxon>Actinomycetota</taxon>
        <taxon>Actinomycetes</taxon>
        <taxon>Kitasatosporales</taxon>
        <taxon>Streptomycetaceae</taxon>
        <taxon>Streptomyces</taxon>
    </lineage>
</organism>
<keyword evidence="3" id="KW-1185">Reference proteome</keyword>
<evidence type="ECO:0008006" key="4">
    <source>
        <dbReference type="Google" id="ProtNLM"/>
    </source>
</evidence>
<dbReference type="Proteomes" id="UP001622594">
    <property type="component" value="Chromosome"/>
</dbReference>
<name>A0ABZ1LBW0_9ACTN</name>
<feature type="transmembrane region" description="Helical" evidence="1">
    <location>
        <begin position="12"/>
        <end position="30"/>
    </location>
</feature>
<dbReference type="RefSeq" id="WP_406334677.1">
    <property type="nucleotide sequence ID" value="NZ_CP108188.1"/>
</dbReference>
<sequence>MDLPEIPGVFRWVAFAVVALHLLSLVPLFRRVRRSEPGARAERVLDLVDSASGVTLLVGLLLGSGVLLLVGLAVMGVVILVKVARRLRVQRQA</sequence>
<accession>A0ABZ1LBW0</accession>
<evidence type="ECO:0000313" key="3">
    <source>
        <dbReference type="Proteomes" id="UP001622594"/>
    </source>
</evidence>
<evidence type="ECO:0000256" key="1">
    <source>
        <dbReference type="SAM" id="Phobius"/>
    </source>
</evidence>
<protein>
    <recommendedName>
        <fullName evidence="4">Integral membrane protein</fullName>
    </recommendedName>
</protein>
<reference evidence="2 3" key="1">
    <citation type="submission" date="2022-10" db="EMBL/GenBank/DDBJ databases">
        <title>The complete genomes of actinobacterial strains from the NBC collection.</title>
        <authorList>
            <person name="Joergensen T.S."/>
            <person name="Alvarez Arevalo M."/>
            <person name="Sterndorff E.B."/>
            <person name="Faurdal D."/>
            <person name="Vuksanovic O."/>
            <person name="Mourched A.-S."/>
            <person name="Charusanti P."/>
            <person name="Shaw S."/>
            <person name="Blin K."/>
            <person name="Weber T."/>
        </authorList>
    </citation>
    <scope>NUCLEOTIDE SEQUENCE [LARGE SCALE GENOMIC DNA]</scope>
    <source>
        <strain evidence="2 3">NBC_00123</strain>
    </source>
</reference>